<evidence type="ECO:0000313" key="4">
    <source>
        <dbReference type="Proteomes" id="UP000475249"/>
    </source>
</evidence>
<feature type="domain" description="GFO/IDH/MocA-like oxidoreductase" evidence="2">
    <location>
        <begin position="131"/>
        <end position="253"/>
    </location>
</feature>
<evidence type="ECO:0000313" key="3">
    <source>
        <dbReference type="EMBL" id="NAS10625.1"/>
    </source>
</evidence>
<protein>
    <submittedName>
        <fullName evidence="3">Gfo/Idh/MocA family oxidoreductase</fullName>
    </submittedName>
</protein>
<dbReference type="Pfam" id="PF01408">
    <property type="entry name" value="GFO_IDH_MocA"/>
    <property type="match status" value="1"/>
</dbReference>
<dbReference type="PANTHER" id="PTHR43708">
    <property type="entry name" value="CONSERVED EXPRESSED OXIDOREDUCTASE (EUROFUNG)"/>
    <property type="match status" value="1"/>
</dbReference>
<dbReference type="InterPro" id="IPR051317">
    <property type="entry name" value="Gfo/Idh/MocA_oxidoreduct"/>
</dbReference>
<evidence type="ECO:0000259" key="2">
    <source>
        <dbReference type="Pfam" id="PF22725"/>
    </source>
</evidence>
<dbReference type="GO" id="GO:0000166">
    <property type="term" value="F:nucleotide binding"/>
    <property type="evidence" value="ECO:0007669"/>
    <property type="project" value="InterPro"/>
</dbReference>
<evidence type="ECO:0000259" key="1">
    <source>
        <dbReference type="Pfam" id="PF01408"/>
    </source>
</evidence>
<sequence length="339" mass="37780">MEKLKFAIFGTGFWANFQIPGWQELEGVQCVAAYNRTRSKAEKLAQTFGIPAIYDSPEALIANEDLDFVDICTNAETHLPLAKMAAEHGLDIVCQKPMAPSLLESQELVSICSAQGVKFFINENFRWQAPIRKLKEVMDSGVIGTAFKARVSFCSAFPVFDNQPFLAELDHFILTDIGSHVLDVCRFLFGEAQSLYCTTRRINKNIRGEDVANVLMKMQNQMTCFAEMSYASKLEKESFPQVLVSVEGSRGSLALTHDYTLKTTTSGGTVSEVIRPKVYPWADPEYAVVHSSIVDCQRDILKGLKGGEAETTGADNLKTVELVWKSYESAEEDMLIRLD</sequence>
<organism evidence="3 4">
    <name type="scientific">Poritiphilus flavus</name>
    <dbReference type="NCBI Taxonomy" id="2697053"/>
    <lineage>
        <taxon>Bacteria</taxon>
        <taxon>Pseudomonadati</taxon>
        <taxon>Bacteroidota</taxon>
        <taxon>Flavobacteriia</taxon>
        <taxon>Flavobacteriales</taxon>
        <taxon>Flavobacteriaceae</taxon>
        <taxon>Poritiphilus</taxon>
    </lineage>
</organism>
<dbReference type="Pfam" id="PF22725">
    <property type="entry name" value="GFO_IDH_MocA_C3"/>
    <property type="match status" value="1"/>
</dbReference>
<dbReference type="InterPro" id="IPR000683">
    <property type="entry name" value="Gfo/Idh/MocA-like_OxRdtase_N"/>
</dbReference>
<dbReference type="InterPro" id="IPR036291">
    <property type="entry name" value="NAD(P)-bd_dom_sf"/>
</dbReference>
<dbReference type="InterPro" id="IPR055170">
    <property type="entry name" value="GFO_IDH_MocA-like_dom"/>
</dbReference>
<proteinExistence type="predicted"/>
<dbReference type="PANTHER" id="PTHR43708:SF8">
    <property type="entry name" value="OXIDOREDUCTASE"/>
    <property type="match status" value="1"/>
</dbReference>
<gene>
    <name evidence="3" type="ORF">GTQ38_01335</name>
</gene>
<dbReference type="RefSeq" id="WP_161433424.1">
    <property type="nucleotide sequence ID" value="NZ_WXYO01000001.1"/>
</dbReference>
<dbReference type="EMBL" id="WXYO01000001">
    <property type="protein sequence ID" value="NAS10625.1"/>
    <property type="molecule type" value="Genomic_DNA"/>
</dbReference>
<reference evidence="3 4" key="1">
    <citation type="submission" date="2020-01" db="EMBL/GenBank/DDBJ databases">
        <title>Bacteria diversity of Porities sp.</title>
        <authorList>
            <person name="Wang G."/>
        </authorList>
    </citation>
    <scope>NUCLEOTIDE SEQUENCE [LARGE SCALE GENOMIC DNA]</scope>
    <source>
        <strain evidence="3 4">R33</strain>
    </source>
</reference>
<dbReference type="Gene3D" id="3.40.50.720">
    <property type="entry name" value="NAD(P)-binding Rossmann-like Domain"/>
    <property type="match status" value="1"/>
</dbReference>
<comment type="caution">
    <text evidence="3">The sequence shown here is derived from an EMBL/GenBank/DDBJ whole genome shotgun (WGS) entry which is preliminary data.</text>
</comment>
<keyword evidence="4" id="KW-1185">Reference proteome</keyword>
<accession>A0A6L9E767</accession>
<dbReference type="Gene3D" id="3.30.360.10">
    <property type="entry name" value="Dihydrodipicolinate Reductase, domain 2"/>
    <property type="match status" value="1"/>
</dbReference>
<name>A0A6L9E767_9FLAO</name>
<dbReference type="AlphaFoldDB" id="A0A6L9E767"/>
<dbReference type="Proteomes" id="UP000475249">
    <property type="component" value="Unassembled WGS sequence"/>
</dbReference>
<dbReference type="SUPFAM" id="SSF51735">
    <property type="entry name" value="NAD(P)-binding Rossmann-fold domains"/>
    <property type="match status" value="1"/>
</dbReference>
<feature type="domain" description="Gfo/Idh/MocA-like oxidoreductase N-terminal" evidence="1">
    <location>
        <begin position="4"/>
        <end position="122"/>
    </location>
</feature>
<dbReference type="SUPFAM" id="SSF55347">
    <property type="entry name" value="Glyceraldehyde-3-phosphate dehydrogenase-like, C-terminal domain"/>
    <property type="match status" value="1"/>
</dbReference>